<dbReference type="AlphaFoldDB" id="A0A975GVU5"/>
<evidence type="ECO:0008006" key="4">
    <source>
        <dbReference type="Google" id="ProtNLM"/>
    </source>
</evidence>
<evidence type="ECO:0000313" key="3">
    <source>
        <dbReference type="Proteomes" id="UP000663918"/>
    </source>
</evidence>
<sequence length="116" mass="12250">MRRAAAILSAATVGLTACSASQPTATDATNDTNVRCLVLFTILQKTHPSADNTAGVFYYLGRLDQQFPQGGFEPAVKAYVEEIKSDDSGVTRTMQECVSAAKGSIATHRAAIAALR</sequence>
<feature type="chain" id="PRO_5036870045" description="Lipoprotein" evidence="1">
    <location>
        <begin position="20"/>
        <end position="116"/>
    </location>
</feature>
<dbReference type="KEGG" id="bgoe:IFJ75_02540"/>
<feature type="signal peptide" evidence="1">
    <location>
        <begin position="1"/>
        <end position="19"/>
    </location>
</feature>
<evidence type="ECO:0000256" key="1">
    <source>
        <dbReference type="SAM" id="SignalP"/>
    </source>
</evidence>
<name>A0A975GVU5_9CAUL</name>
<protein>
    <recommendedName>
        <fullName evidence="4">Lipoprotein</fullName>
    </recommendedName>
</protein>
<proteinExistence type="predicted"/>
<dbReference type="EMBL" id="CP062222">
    <property type="protein sequence ID" value="QTC91827.1"/>
    <property type="molecule type" value="Genomic_DNA"/>
</dbReference>
<dbReference type="RefSeq" id="WP_207871001.1">
    <property type="nucleotide sequence ID" value="NZ_CP062222.1"/>
</dbReference>
<keyword evidence="1" id="KW-0732">Signal</keyword>
<keyword evidence="3" id="KW-1185">Reference proteome</keyword>
<accession>A0A975GVU5</accession>
<reference evidence="2" key="1">
    <citation type="submission" date="2020-09" db="EMBL/GenBank/DDBJ databases">
        <title>Brevundimonas sp. LVF2 isolated from a puddle in Goettingen, Germany.</title>
        <authorList>
            <person name="Friedrich I."/>
            <person name="Klassen A."/>
            <person name="Hannes N."/>
            <person name="Schneider D."/>
            <person name="Hertel R."/>
            <person name="Daniel R."/>
        </authorList>
    </citation>
    <scope>NUCLEOTIDE SEQUENCE</scope>
    <source>
        <strain evidence="2">LVF2</strain>
    </source>
</reference>
<dbReference type="Proteomes" id="UP000663918">
    <property type="component" value="Chromosome"/>
</dbReference>
<dbReference type="PROSITE" id="PS51257">
    <property type="entry name" value="PROKAR_LIPOPROTEIN"/>
    <property type="match status" value="1"/>
</dbReference>
<organism evidence="2 3">
    <name type="scientific">Brevundimonas goettingensis</name>
    <dbReference type="NCBI Taxonomy" id="2774190"/>
    <lineage>
        <taxon>Bacteria</taxon>
        <taxon>Pseudomonadati</taxon>
        <taxon>Pseudomonadota</taxon>
        <taxon>Alphaproteobacteria</taxon>
        <taxon>Caulobacterales</taxon>
        <taxon>Caulobacteraceae</taxon>
        <taxon>Brevundimonas</taxon>
    </lineage>
</organism>
<evidence type="ECO:0000313" key="2">
    <source>
        <dbReference type="EMBL" id="QTC91827.1"/>
    </source>
</evidence>
<gene>
    <name evidence="2" type="ORF">IFJ75_02540</name>
</gene>